<dbReference type="InterPro" id="IPR006640">
    <property type="entry name" value="SprT-like_domain"/>
</dbReference>
<proteinExistence type="predicted"/>
<accession>A0A4V3CY16</accession>
<evidence type="ECO:0000259" key="2">
    <source>
        <dbReference type="Pfam" id="PF10263"/>
    </source>
</evidence>
<dbReference type="EMBL" id="SNYA01000004">
    <property type="protein sequence ID" value="TDP92358.1"/>
    <property type="molecule type" value="Genomic_DNA"/>
</dbReference>
<dbReference type="AlphaFoldDB" id="A0A4V3CY16"/>
<feature type="region of interest" description="Disordered" evidence="1">
    <location>
        <begin position="23"/>
        <end position="48"/>
    </location>
</feature>
<reference evidence="3 4" key="1">
    <citation type="submission" date="2019-03" db="EMBL/GenBank/DDBJ databases">
        <title>Genomic analyses of the natural microbiome of Caenorhabditis elegans.</title>
        <authorList>
            <person name="Samuel B."/>
        </authorList>
    </citation>
    <scope>NUCLEOTIDE SEQUENCE [LARGE SCALE GENOMIC DNA]</scope>
    <source>
        <strain evidence="3 4">JUb18</strain>
    </source>
</reference>
<evidence type="ECO:0000313" key="3">
    <source>
        <dbReference type="EMBL" id="TDP92358.1"/>
    </source>
</evidence>
<dbReference type="Pfam" id="PF10263">
    <property type="entry name" value="SprT-like"/>
    <property type="match status" value="1"/>
</dbReference>
<feature type="domain" description="SprT-like" evidence="2">
    <location>
        <begin position="110"/>
        <end position="181"/>
    </location>
</feature>
<keyword evidence="4" id="KW-1185">Reference proteome</keyword>
<name>A0A4V3CY16_9MICO</name>
<dbReference type="Proteomes" id="UP000295601">
    <property type="component" value="Unassembled WGS sequence"/>
</dbReference>
<dbReference type="GO" id="GO:0006950">
    <property type="term" value="P:response to stress"/>
    <property type="evidence" value="ECO:0007669"/>
    <property type="project" value="UniProtKB-ARBA"/>
</dbReference>
<evidence type="ECO:0000313" key="4">
    <source>
        <dbReference type="Proteomes" id="UP000295601"/>
    </source>
</evidence>
<sequence>MSGRFGVPPVIVSMIGSRRQDLGLGKTAGGGSGGSFASHSREAGAPPAPVLITPNFSRLLDTDPESWFATPWSQRKEVIEQATIEIIRCTPEARHPPFGTALTFGRWMQSNTSLAWNKQVTCRVDPSLNENLIELSAPQLRTKEPRTIADTILHEVAHGIDDKHSGHSKGWREKFRTLLNRHGMSDVEVRMNHQSTAAELAAPVHVMRRYRGTCPNDQSHTSYRDGMPRTRSYICTRGDCRSKPQSQRLITYDRNPDFNG</sequence>
<evidence type="ECO:0000256" key="1">
    <source>
        <dbReference type="SAM" id="MobiDB-lite"/>
    </source>
</evidence>
<gene>
    <name evidence="3" type="ORF">EDF62_1564</name>
</gene>
<comment type="caution">
    <text evidence="3">The sequence shown here is derived from an EMBL/GenBank/DDBJ whole genome shotgun (WGS) entry which is preliminary data.</text>
</comment>
<dbReference type="OrthoDB" id="4993314at2"/>
<organism evidence="3 4">
    <name type="scientific">Leucobacter luti</name>
    <dbReference type="NCBI Taxonomy" id="340320"/>
    <lineage>
        <taxon>Bacteria</taxon>
        <taxon>Bacillati</taxon>
        <taxon>Actinomycetota</taxon>
        <taxon>Actinomycetes</taxon>
        <taxon>Micrococcales</taxon>
        <taxon>Microbacteriaceae</taxon>
        <taxon>Leucobacter</taxon>
    </lineage>
</organism>
<protein>
    <submittedName>
        <fullName evidence="3">SprT-like family protein</fullName>
    </submittedName>
</protein>